<feature type="region of interest" description="Disordered" evidence="1">
    <location>
        <begin position="66"/>
        <end position="104"/>
    </location>
</feature>
<feature type="compositionally biased region" description="Basic and acidic residues" evidence="1">
    <location>
        <begin position="15"/>
        <end position="25"/>
    </location>
</feature>
<keyword evidence="3" id="KW-1185">Reference proteome</keyword>
<proteinExistence type="predicted"/>
<evidence type="ECO:0000256" key="1">
    <source>
        <dbReference type="SAM" id="MobiDB-lite"/>
    </source>
</evidence>
<evidence type="ECO:0000313" key="3">
    <source>
        <dbReference type="Proteomes" id="UP001317705"/>
    </source>
</evidence>
<dbReference type="EMBL" id="AP027151">
    <property type="protein sequence ID" value="BDV42218.1"/>
    <property type="molecule type" value="Genomic_DNA"/>
</dbReference>
<accession>A0ABM8EIF9</accession>
<gene>
    <name evidence="2" type="ORF">GURASL_11410</name>
</gene>
<sequence length="104" mass="11358">MRPLPRKRGVPFGKGDFRPGKEIGGLRKGVSRHAAQARPAIDAAVTTETLLADYCSLLYRRFGTDEEAARRTQLDRRSAKKHVQAGLNRKATTPGSPQSRGSGE</sequence>
<organism evidence="2 3">
    <name type="scientific">Geotalea uraniireducens</name>
    <dbReference type="NCBI Taxonomy" id="351604"/>
    <lineage>
        <taxon>Bacteria</taxon>
        <taxon>Pseudomonadati</taxon>
        <taxon>Thermodesulfobacteriota</taxon>
        <taxon>Desulfuromonadia</taxon>
        <taxon>Geobacterales</taxon>
        <taxon>Geobacteraceae</taxon>
        <taxon>Geotalea</taxon>
    </lineage>
</organism>
<feature type="region of interest" description="Disordered" evidence="1">
    <location>
        <begin position="1"/>
        <end position="33"/>
    </location>
</feature>
<evidence type="ECO:0000313" key="2">
    <source>
        <dbReference type="EMBL" id="BDV42218.1"/>
    </source>
</evidence>
<feature type="compositionally biased region" description="Basic and acidic residues" evidence="1">
    <location>
        <begin position="66"/>
        <end position="77"/>
    </location>
</feature>
<feature type="compositionally biased region" description="Polar residues" evidence="1">
    <location>
        <begin position="90"/>
        <end position="104"/>
    </location>
</feature>
<protein>
    <submittedName>
        <fullName evidence="2">Uncharacterized protein</fullName>
    </submittedName>
</protein>
<dbReference type="Proteomes" id="UP001317705">
    <property type="component" value="Chromosome"/>
</dbReference>
<reference evidence="2 3" key="1">
    <citation type="submission" date="2022-12" db="EMBL/GenBank/DDBJ databases">
        <title>Polyphasic characterization of Geotalea uranireducens NIT-SL11 newly isolated from a complex of sewage sludge and microbially reduced graphene oxide.</title>
        <authorList>
            <person name="Xie L."/>
            <person name="Yoshida N."/>
            <person name="Meng L."/>
        </authorList>
    </citation>
    <scope>NUCLEOTIDE SEQUENCE [LARGE SCALE GENOMIC DNA]</scope>
    <source>
        <strain evidence="2 3">NIT-SL11</strain>
    </source>
</reference>
<name>A0ABM8EIF9_9BACT</name>